<dbReference type="AlphaFoldDB" id="A0A9D1YNS9"/>
<dbReference type="Gene3D" id="3.30.950.30">
    <property type="entry name" value="Schlafen, AAA domain"/>
    <property type="match status" value="1"/>
</dbReference>
<dbReference type="InterPro" id="IPR038475">
    <property type="entry name" value="RecG_C_sf"/>
</dbReference>
<dbReference type="InterPro" id="IPR036388">
    <property type="entry name" value="WH-like_DNA-bd_sf"/>
</dbReference>
<protein>
    <submittedName>
        <fullName evidence="2">DNA binding domain-containing protein</fullName>
    </submittedName>
</protein>
<reference evidence="2" key="2">
    <citation type="submission" date="2021-04" db="EMBL/GenBank/DDBJ databases">
        <authorList>
            <person name="Gilroy R."/>
        </authorList>
    </citation>
    <scope>NUCLEOTIDE SEQUENCE</scope>
    <source>
        <strain evidence="2">ChiSxjej3B15-24422</strain>
    </source>
</reference>
<gene>
    <name evidence="2" type="ORF">H9831_05640</name>
</gene>
<feature type="domain" description="Schlafen AlbA-2" evidence="1">
    <location>
        <begin position="12"/>
        <end position="137"/>
    </location>
</feature>
<comment type="caution">
    <text evidence="2">The sequence shown here is derived from an EMBL/GenBank/DDBJ whole genome shotgun (WGS) entry which is preliminary data.</text>
</comment>
<dbReference type="Pfam" id="PF13749">
    <property type="entry name" value="HATPase_c_4"/>
    <property type="match status" value="1"/>
</dbReference>
<organism evidence="2 3">
    <name type="scientific">Candidatus Eisenbergiella pullistercoris</name>
    <dbReference type="NCBI Taxonomy" id="2838555"/>
    <lineage>
        <taxon>Bacteria</taxon>
        <taxon>Bacillati</taxon>
        <taxon>Bacillota</taxon>
        <taxon>Clostridia</taxon>
        <taxon>Lachnospirales</taxon>
        <taxon>Lachnospiraceae</taxon>
        <taxon>Eisenbergiella</taxon>
    </lineage>
</organism>
<dbReference type="PANTHER" id="PTHR30595:SF6">
    <property type="entry name" value="SCHLAFEN ALBA-2 DOMAIN-CONTAINING PROTEIN"/>
    <property type="match status" value="1"/>
</dbReference>
<dbReference type="SUPFAM" id="SSF46785">
    <property type="entry name" value="Winged helix' DNA-binding domain"/>
    <property type="match status" value="1"/>
</dbReference>
<sequence length="476" mass="52786">MLDFANLEIYRENNRIEAKKAQGGLPHSIWETYSAFANSFGGVLLLGVAEDADRRFVTVPLSSPERLVREFRSILNDRTRVSANILSEQDVRIVESGGNRIVVIQIPRAGRHERPVYIGTDPFTGSYFRDGEGDYRCSPDEVRSMLRDRTDEPQDALVLEELSEDCFDPGCVSRYRILLADLHPAPAWQRSIAKHFLPCIGAVAKGSDGQYHPTAAGLLMFGKEPAIRREFPDYLLDYQELDDAGSLVYQLSSRSGDWSGSLFDFYFLVFRRLLPGIGRKGPEALVPSGSDAVRAALSEALGNCLIHADYRAKSGLSIRKEPESIVIANPGSFRVAISEATAGGRSDLRNATLARMFSLIHIGRGEGRGIPGIRRAWKEQGWEAPVLTEQLSPARITLTLRLKRGERERAGSSVQKARRQAILEYLTAVPEADAAQIARAVGLSASRTGGYLRALLKEDILIRKRAGRKFVYRLKA</sequence>
<evidence type="ECO:0000313" key="2">
    <source>
        <dbReference type="EMBL" id="HIY60148.1"/>
    </source>
</evidence>
<dbReference type="Gene3D" id="1.10.10.10">
    <property type="entry name" value="Winged helix-like DNA-binding domain superfamily/Winged helix DNA-binding domain"/>
    <property type="match status" value="1"/>
</dbReference>
<proteinExistence type="predicted"/>
<accession>A0A9D1YNS9</accession>
<dbReference type="EMBL" id="DXDD01000072">
    <property type="protein sequence ID" value="HIY60148.1"/>
    <property type="molecule type" value="Genomic_DNA"/>
</dbReference>
<reference evidence="2" key="1">
    <citation type="journal article" date="2021" name="PeerJ">
        <title>Extensive microbial diversity within the chicken gut microbiome revealed by metagenomics and culture.</title>
        <authorList>
            <person name="Gilroy R."/>
            <person name="Ravi A."/>
            <person name="Getino M."/>
            <person name="Pursley I."/>
            <person name="Horton D.L."/>
            <person name="Alikhan N.F."/>
            <person name="Baker D."/>
            <person name="Gharbi K."/>
            <person name="Hall N."/>
            <person name="Watson M."/>
            <person name="Adriaenssens E.M."/>
            <person name="Foster-Nyarko E."/>
            <person name="Jarju S."/>
            <person name="Secka A."/>
            <person name="Antonio M."/>
            <person name="Oren A."/>
            <person name="Chaudhuri R.R."/>
            <person name="La Ragione R."/>
            <person name="Hildebrand F."/>
            <person name="Pallen M.J."/>
        </authorList>
    </citation>
    <scope>NUCLEOTIDE SEQUENCE</scope>
    <source>
        <strain evidence="2">ChiSxjej3B15-24422</strain>
    </source>
</reference>
<dbReference type="InterPro" id="IPR007421">
    <property type="entry name" value="Schlafen_AlbA_2_dom"/>
</dbReference>
<dbReference type="Pfam" id="PF04326">
    <property type="entry name" value="SLFN_AlbA_2"/>
    <property type="match status" value="1"/>
</dbReference>
<evidence type="ECO:0000259" key="1">
    <source>
        <dbReference type="Pfam" id="PF04326"/>
    </source>
</evidence>
<evidence type="ECO:0000313" key="3">
    <source>
        <dbReference type="Proteomes" id="UP000824007"/>
    </source>
</evidence>
<dbReference type="Gene3D" id="3.30.565.60">
    <property type="match status" value="1"/>
</dbReference>
<dbReference type="InterPro" id="IPR036390">
    <property type="entry name" value="WH_DNA-bd_sf"/>
</dbReference>
<dbReference type="PANTHER" id="PTHR30595">
    <property type="entry name" value="GLPR-RELATED TRANSCRIPTIONAL REPRESSOR"/>
    <property type="match status" value="1"/>
</dbReference>
<dbReference type="Proteomes" id="UP000824007">
    <property type="component" value="Unassembled WGS sequence"/>
</dbReference>
<name>A0A9D1YNS9_9FIRM</name>
<dbReference type="InterPro" id="IPR038461">
    <property type="entry name" value="Schlafen_AlbA_2_dom_sf"/>
</dbReference>